<dbReference type="AlphaFoldDB" id="A0A0G1XWD3"/>
<evidence type="ECO:0000256" key="2">
    <source>
        <dbReference type="ARBA" id="ARBA00009477"/>
    </source>
</evidence>
<protein>
    <submittedName>
        <fullName evidence="7">Efflux transporter, RND family, MFP subunit</fullName>
    </submittedName>
</protein>
<dbReference type="SUPFAM" id="SSF111369">
    <property type="entry name" value="HlyD-like secretion proteins"/>
    <property type="match status" value="2"/>
</dbReference>
<dbReference type="PANTHER" id="PTHR32347">
    <property type="entry name" value="EFFLUX SYSTEM COMPONENT YKNX-RELATED"/>
    <property type="match status" value="1"/>
</dbReference>
<keyword evidence="5" id="KW-0472">Membrane</keyword>
<feature type="coiled-coil region" evidence="4">
    <location>
        <begin position="320"/>
        <end position="380"/>
    </location>
</feature>
<evidence type="ECO:0000256" key="4">
    <source>
        <dbReference type="SAM" id="Coils"/>
    </source>
</evidence>
<gene>
    <name evidence="7" type="ORF">UY81_C0049G0001</name>
</gene>
<sequence length="558" mass="59843">NNYLKMKKIFKQKRFWIILAIVLVVVIVVLISRQPEESEVVTSLAEKGRLVQSVSATGKVESASETNLNFSATGNLAWLYIKAGDKIVIGQLLAQLQSSQASSQVSSARAQVAQAEADLAGLEAGSTAEEIAVSEAKLSQAQADLVFKEEALAHAESERDQNVVSLKEQALDEADEAVFIAKESLEDVADFINDPAYSLVFSNHPFSHNQAKASYSQAVLELTSLEGIVGNYSMNSSVGDLVYLLDQADGVLTKVNLALDDAYFDLLLVIQPGVGLTETVIDAFKTSLSGDKTSLASNISSVQSVKADLQTETFADNNSVESASADVQKARAAVAVAQAELALKKAGPTESNLFLYQAKLSQANANLQKALADLSDYSIKSPLEGIVTKINYEVGEYIASNQPVLTVISESNLEIGVDVPESDIAKVKAGDEAAITLDAFGDERVFSGHITFVDPAETIINDVVYYQVKVTFDQENAEVKSGMTANVSATTAVRQEAVFIPARAVVEAYDRKFVRIRQAGEIKEMDVTTGLRGDNGMIEITSGVSEGDEVVTYIKNGK</sequence>
<evidence type="ECO:0000313" key="7">
    <source>
        <dbReference type="EMBL" id="KKW35215.1"/>
    </source>
</evidence>
<reference evidence="7 8" key="1">
    <citation type="journal article" date="2015" name="Nature">
        <title>rRNA introns, odd ribosomes, and small enigmatic genomes across a large radiation of phyla.</title>
        <authorList>
            <person name="Brown C.T."/>
            <person name="Hug L.A."/>
            <person name="Thomas B.C."/>
            <person name="Sharon I."/>
            <person name="Castelle C.J."/>
            <person name="Singh A."/>
            <person name="Wilkins M.J."/>
            <person name="Williams K.H."/>
            <person name="Banfield J.F."/>
        </authorList>
    </citation>
    <scope>NUCLEOTIDE SEQUENCE [LARGE SCALE GENOMIC DNA]</scope>
</reference>
<dbReference type="InterPro" id="IPR058792">
    <property type="entry name" value="Beta-barrel_RND_2"/>
</dbReference>
<evidence type="ECO:0000256" key="1">
    <source>
        <dbReference type="ARBA" id="ARBA00004196"/>
    </source>
</evidence>
<dbReference type="Pfam" id="PF25954">
    <property type="entry name" value="Beta-barrel_RND_2"/>
    <property type="match status" value="1"/>
</dbReference>
<keyword evidence="5" id="KW-0812">Transmembrane</keyword>
<dbReference type="GO" id="GO:0022857">
    <property type="term" value="F:transmembrane transporter activity"/>
    <property type="evidence" value="ECO:0007669"/>
    <property type="project" value="InterPro"/>
</dbReference>
<feature type="coiled-coil region" evidence="4">
    <location>
        <begin position="105"/>
        <end position="158"/>
    </location>
</feature>
<comment type="similarity">
    <text evidence="2">Belongs to the membrane fusion protein (MFP) (TC 8.A.1) family.</text>
</comment>
<dbReference type="GO" id="GO:0016020">
    <property type="term" value="C:membrane"/>
    <property type="evidence" value="ECO:0007669"/>
    <property type="project" value="InterPro"/>
</dbReference>
<keyword evidence="5" id="KW-1133">Transmembrane helix</keyword>
<feature type="non-terminal residue" evidence="7">
    <location>
        <position position="1"/>
    </location>
</feature>
<evidence type="ECO:0000313" key="8">
    <source>
        <dbReference type="Proteomes" id="UP000034290"/>
    </source>
</evidence>
<accession>A0A0G1XWD3</accession>
<dbReference type="Proteomes" id="UP000034290">
    <property type="component" value="Unassembled WGS sequence"/>
</dbReference>
<dbReference type="Gene3D" id="2.40.30.170">
    <property type="match status" value="1"/>
</dbReference>
<comment type="caution">
    <text evidence="7">The sequence shown here is derived from an EMBL/GenBank/DDBJ whole genome shotgun (WGS) entry which is preliminary data.</text>
</comment>
<organism evidence="7 8">
    <name type="scientific">Candidatus Giovannonibacteria bacterium GW2011_GWA2_53_7</name>
    <dbReference type="NCBI Taxonomy" id="1618650"/>
    <lineage>
        <taxon>Bacteria</taxon>
        <taxon>Candidatus Giovannoniibacteriota</taxon>
    </lineage>
</organism>
<name>A0A0G1XWD3_9BACT</name>
<dbReference type="PANTHER" id="PTHR32347:SF23">
    <property type="entry name" value="BLL5650 PROTEIN"/>
    <property type="match status" value="1"/>
</dbReference>
<dbReference type="Gene3D" id="2.40.50.100">
    <property type="match status" value="2"/>
</dbReference>
<comment type="subcellular location">
    <subcellularLocation>
        <location evidence="1">Cell envelope</location>
    </subcellularLocation>
</comment>
<evidence type="ECO:0000256" key="5">
    <source>
        <dbReference type="SAM" id="Phobius"/>
    </source>
</evidence>
<evidence type="ECO:0000256" key="3">
    <source>
        <dbReference type="ARBA" id="ARBA00023054"/>
    </source>
</evidence>
<dbReference type="NCBIfam" id="TIGR01730">
    <property type="entry name" value="RND_mfp"/>
    <property type="match status" value="1"/>
</dbReference>
<dbReference type="Gene3D" id="2.40.420.20">
    <property type="match status" value="1"/>
</dbReference>
<dbReference type="GO" id="GO:0030313">
    <property type="term" value="C:cell envelope"/>
    <property type="evidence" value="ECO:0007669"/>
    <property type="project" value="UniProtKB-SubCell"/>
</dbReference>
<dbReference type="InterPro" id="IPR006143">
    <property type="entry name" value="RND_pump_MFP"/>
</dbReference>
<feature type="domain" description="CusB-like beta-barrel" evidence="6">
    <location>
        <begin position="417"/>
        <end position="491"/>
    </location>
</feature>
<dbReference type="InterPro" id="IPR050465">
    <property type="entry name" value="UPF0194_transport"/>
</dbReference>
<feature type="transmembrane region" description="Helical" evidence="5">
    <location>
        <begin position="15"/>
        <end position="32"/>
    </location>
</feature>
<dbReference type="Gene3D" id="1.10.287.470">
    <property type="entry name" value="Helix hairpin bin"/>
    <property type="match status" value="1"/>
</dbReference>
<keyword evidence="3 4" id="KW-0175">Coiled coil</keyword>
<proteinExistence type="inferred from homology"/>
<dbReference type="EMBL" id="LCRM01000049">
    <property type="protein sequence ID" value="KKW35215.1"/>
    <property type="molecule type" value="Genomic_DNA"/>
</dbReference>
<evidence type="ECO:0000259" key="6">
    <source>
        <dbReference type="Pfam" id="PF25954"/>
    </source>
</evidence>